<feature type="domain" description="Amino acid transporter transmembrane" evidence="6">
    <location>
        <begin position="44"/>
        <end position="306"/>
    </location>
</feature>
<keyword evidence="8" id="KW-1185">Reference proteome</keyword>
<dbReference type="GO" id="GO:0015179">
    <property type="term" value="F:L-amino acid transmembrane transporter activity"/>
    <property type="evidence" value="ECO:0007669"/>
    <property type="project" value="TreeGrafter"/>
</dbReference>
<dbReference type="Proteomes" id="UP000649617">
    <property type="component" value="Unassembled WGS sequence"/>
</dbReference>
<feature type="transmembrane region" description="Helical" evidence="5">
    <location>
        <begin position="239"/>
        <end position="257"/>
    </location>
</feature>
<reference evidence="7" key="1">
    <citation type="submission" date="2021-02" db="EMBL/GenBank/DDBJ databases">
        <authorList>
            <person name="Dougan E. K."/>
            <person name="Rhodes N."/>
            <person name="Thang M."/>
            <person name="Chan C."/>
        </authorList>
    </citation>
    <scope>NUCLEOTIDE SEQUENCE</scope>
</reference>
<feature type="transmembrane region" description="Helical" evidence="5">
    <location>
        <begin position="186"/>
        <end position="208"/>
    </location>
</feature>
<feature type="non-terminal residue" evidence="7">
    <location>
        <position position="1"/>
    </location>
</feature>
<keyword evidence="3 5" id="KW-1133">Transmembrane helix</keyword>
<feature type="transmembrane region" description="Helical" evidence="5">
    <location>
        <begin position="162"/>
        <end position="179"/>
    </location>
</feature>
<feature type="transmembrane region" description="Helical" evidence="5">
    <location>
        <begin position="277"/>
        <end position="303"/>
    </location>
</feature>
<gene>
    <name evidence="7" type="primary">Slc38a1</name>
    <name evidence="7" type="ORF">SPIL2461_LOCUS908</name>
</gene>
<dbReference type="PANTHER" id="PTHR22950">
    <property type="entry name" value="AMINO ACID TRANSPORTER"/>
    <property type="match status" value="1"/>
</dbReference>
<organism evidence="7 8">
    <name type="scientific">Symbiodinium pilosum</name>
    <name type="common">Dinoflagellate</name>
    <dbReference type="NCBI Taxonomy" id="2952"/>
    <lineage>
        <taxon>Eukaryota</taxon>
        <taxon>Sar</taxon>
        <taxon>Alveolata</taxon>
        <taxon>Dinophyceae</taxon>
        <taxon>Suessiales</taxon>
        <taxon>Symbiodiniaceae</taxon>
        <taxon>Symbiodinium</taxon>
    </lineage>
</organism>
<comment type="subcellular location">
    <subcellularLocation>
        <location evidence="1">Membrane</location>
        <topology evidence="1">Multi-pass membrane protein</topology>
    </subcellularLocation>
</comment>
<evidence type="ECO:0000256" key="3">
    <source>
        <dbReference type="ARBA" id="ARBA00022989"/>
    </source>
</evidence>
<keyword evidence="2 5" id="KW-0812">Transmembrane</keyword>
<dbReference type="InterPro" id="IPR013057">
    <property type="entry name" value="AA_transpt_TM"/>
</dbReference>
<dbReference type="AlphaFoldDB" id="A0A812IQU5"/>
<proteinExistence type="predicted"/>
<accession>A0A812IQU5</accession>
<feature type="transmembrane region" description="Helical" evidence="5">
    <location>
        <begin position="115"/>
        <end position="142"/>
    </location>
</feature>
<feature type="transmembrane region" description="Helical" evidence="5">
    <location>
        <begin position="72"/>
        <end position="94"/>
    </location>
</feature>
<evidence type="ECO:0000313" key="7">
    <source>
        <dbReference type="EMBL" id="CAE7176202.1"/>
    </source>
</evidence>
<evidence type="ECO:0000259" key="6">
    <source>
        <dbReference type="Pfam" id="PF01490"/>
    </source>
</evidence>
<evidence type="ECO:0000256" key="2">
    <source>
        <dbReference type="ARBA" id="ARBA00022692"/>
    </source>
</evidence>
<sequence length="308" mass="33607">MEGLRFMDFLELSESASEISEDDSIFDSDVETSDGEDFAGVPLWQTAFNIAKGIIGEGLLSLPAGLAAGTGLFSGVCIALVFYVVMTYTFWTLGRMCEATGEKSHRGLGDRVTSGVFFGNLMAVANLIQTLCCCVAYALVIGRNAEDVLAPLQANTWISSRRGSWVTILIFILLPLCLLRDLSKLAWSSFLGLLCEAFVVGFMIWRFLDGSYHPGGQFYDSQTPGTHVSWGDSGEAETWTISLSTLTLVSSMSTAFLAHYNAPKFYHQLRNRGSRRFLVATLASFTLALVLFVACMVVGYLTFGQNCS</sequence>
<dbReference type="PANTHER" id="PTHR22950:SF652">
    <property type="entry name" value="TRANSMEMBRANE AMINO ACID TRANSPORTER FAMILY PROTEIN"/>
    <property type="match status" value="1"/>
</dbReference>
<dbReference type="EMBL" id="CAJNIZ010000828">
    <property type="protein sequence ID" value="CAE7176202.1"/>
    <property type="molecule type" value="Genomic_DNA"/>
</dbReference>
<evidence type="ECO:0000313" key="8">
    <source>
        <dbReference type="Proteomes" id="UP000649617"/>
    </source>
</evidence>
<evidence type="ECO:0000256" key="1">
    <source>
        <dbReference type="ARBA" id="ARBA00004141"/>
    </source>
</evidence>
<protein>
    <submittedName>
        <fullName evidence="7">Slc38a1 protein</fullName>
    </submittedName>
</protein>
<dbReference type="OrthoDB" id="28208at2759"/>
<name>A0A812IQU5_SYMPI</name>
<dbReference type="GO" id="GO:0016020">
    <property type="term" value="C:membrane"/>
    <property type="evidence" value="ECO:0007669"/>
    <property type="project" value="UniProtKB-SubCell"/>
</dbReference>
<dbReference type="Pfam" id="PF01490">
    <property type="entry name" value="Aa_trans"/>
    <property type="match status" value="1"/>
</dbReference>
<comment type="caution">
    <text evidence="7">The sequence shown here is derived from an EMBL/GenBank/DDBJ whole genome shotgun (WGS) entry which is preliminary data.</text>
</comment>
<evidence type="ECO:0000256" key="4">
    <source>
        <dbReference type="ARBA" id="ARBA00023136"/>
    </source>
</evidence>
<keyword evidence="4 5" id="KW-0472">Membrane</keyword>
<evidence type="ECO:0000256" key="5">
    <source>
        <dbReference type="SAM" id="Phobius"/>
    </source>
</evidence>